<proteinExistence type="inferred from homology"/>
<feature type="signal peptide" evidence="5">
    <location>
        <begin position="1"/>
        <end position="21"/>
    </location>
</feature>
<dbReference type="Gene3D" id="3.40.720.10">
    <property type="entry name" value="Alkaline Phosphatase, subunit A"/>
    <property type="match status" value="1"/>
</dbReference>
<dbReference type="RefSeq" id="WP_146506018.1">
    <property type="nucleotide sequence ID" value="NZ_SJPG01000001.1"/>
</dbReference>
<dbReference type="EMBL" id="SJPG01000001">
    <property type="protein sequence ID" value="TWT64294.1"/>
    <property type="molecule type" value="Genomic_DNA"/>
</dbReference>
<comment type="caution">
    <text evidence="7">The sequence shown here is derived from an EMBL/GenBank/DDBJ whole genome shotgun (WGS) entry which is preliminary data.</text>
</comment>
<dbReference type="Proteomes" id="UP000316095">
    <property type="component" value="Unassembled WGS sequence"/>
</dbReference>
<sequence precursor="true">MNHLFCNFILFLLTFCQISTAELLASHVKSKPPNIVLILCDNLGYGDIEPFGSKLHRTPHLNQLAKSGRKFTHFYSASGVCTPSRAALMTGCYPQRVDMAITDGAVLRPVSPIGLNPKEWTMAEHLQKAGYATAAFGKWHLGDQPDYLPTNQGFDYFEGIPYSDDMTPREGQNWPPLPYMVNTEVVDAPVDRDQMAKRLTISTCEWIKDHQKEPFFVYIPKCMPGSTQAPFASEDFKGKSKNGPWGDSVEEIDWSLGEIVRTLSDLDLTNNTLIIWTSDNGAPRRTPVQGSNLPLSGWGYTTSEGGMRVPCIMSWPGTIPAGTVCDELTTMMDLYPTAAKLSQHPLDNTVPRDGHNILSLMLGQKNASSPYEAFYYYQMDQLQAVRSGKWKLYLPIESRSRTRNGSPQKQTLKLYDVVEDPAESKNLAESKPKVVDQLTQLTVEAKTELGDYQQPGSQVRPHAVRDVALPLLLTTPAP</sequence>
<keyword evidence="2" id="KW-0479">Metal-binding</keyword>
<dbReference type="PANTHER" id="PTHR42693:SF53">
    <property type="entry name" value="ENDO-4-O-SULFATASE"/>
    <property type="match status" value="1"/>
</dbReference>
<dbReference type="PROSITE" id="PS00523">
    <property type="entry name" value="SULFATASE_1"/>
    <property type="match status" value="1"/>
</dbReference>
<comment type="similarity">
    <text evidence="1">Belongs to the sulfatase family.</text>
</comment>
<evidence type="ECO:0000313" key="8">
    <source>
        <dbReference type="Proteomes" id="UP000316095"/>
    </source>
</evidence>
<dbReference type="Gene3D" id="3.30.1120.10">
    <property type="match status" value="1"/>
</dbReference>
<dbReference type="InterPro" id="IPR017850">
    <property type="entry name" value="Alkaline_phosphatase_core_sf"/>
</dbReference>
<dbReference type="SUPFAM" id="SSF53649">
    <property type="entry name" value="Alkaline phosphatase-like"/>
    <property type="match status" value="1"/>
</dbReference>
<evidence type="ECO:0000256" key="2">
    <source>
        <dbReference type="ARBA" id="ARBA00022723"/>
    </source>
</evidence>
<dbReference type="CDD" id="cd16026">
    <property type="entry name" value="GALNS_like"/>
    <property type="match status" value="1"/>
</dbReference>
<evidence type="ECO:0000256" key="4">
    <source>
        <dbReference type="ARBA" id="ARBA00022837"/>
    </source>
</evidence>
<dbReference type="AlphaFoldDB" id="A0A5C5XN23"/>
<dbReference type="OrthoDB" id="9783154at2"/>
<reference evidence="7 8" key="1">
    <citation type="submission" date="2019-02" db="EMBL/GenBank/DDBJ databases">
        <title>Deep-cultivation of Planctomycetes and their phenomic and genomic characterization uncovers novel biology.</title>
        <authorList>
            <person name="Wiegand S."/>
            <person name="Jogler M."/>
            <person name="Boedeker C."/>
            <person name="Pinto D."/>
            <person name="Vollmers J."/>
            <person name="Rivas-Marin E."/>
            <person name="Kohn T."/>
            <person name="Peeters S.H."/>
            <person name="Heuer A."/>
            <person name="Rast P."/>
            <person name="Oberbeckmann S."/>
            <person name="Bunk B."/>
            <person name="Jeske O."/>
            <person name="Meyerdierks A."/>
            <person name="Storesund J.E."/>
            <person name="Kallscheuer N."/>
            <person name="Luecker S."/>
            <person name="Lage O.M."/>
            <person name="Pohl T."/>
            <person name="Merkel B.J."/>
            <person name="Hornburger P."/>
            <person name="Mueller R.-W."/>
            <person name="Bruemmer F."/>
            <person name="Labrenz M."/>
            <person name="Spormann A.M."/>
            <person name="Op Den Camp H."/>
            <person name="Overmann J."/>
            <person name="Amann R."/>
            <person name="Jetten M.S.M."/>
            <person name="Mascher T."/>
            <person name="Medema M.H."/>
            <person name="Devos D.P."/>
            <person name="Kaster A.-K."/>
            <person name="Ovreas L."/>
            <person name="Rohde M."/>
            <person name="Galperin M.Y."/>
            <person name="Jogler C."/>
        </authorList>
    </citation>
    <scope>NUCLEOTIDE SEQUENCE [LARGE SCALE GENOMIC DNA]</scope>
    <source>
        <strain evidence="7 8">Pan54</strain>
    </source>
</reference>
<protein>
    <submittedName>
        <fullName evidence="7">Arylsulfatase</fullName>
        <ecNumber evidence="7">3.1.6.1</ecNumber>
    </submittedName>
</protein>
<organism evidence="7 8">
    <name type="scientific">Rubinisphaera italica</name>
    <dbReference type="NCBI Taxonomy" id="2527969"/>
    <lineage>
        <taxon>Bacteria</taxon>
        <taxon>Pseudomonadati</taxon>
        <taxon>Planctomycetota</taxon>
        <taxon>Planctomycetia</taxon>
        <taxon>Planctomycetales</taxon>
        <taxon>Planctomycetaceae</taxon>
        <taxon>Rubinisphaera</taxon>
    </lineage>
</organism>
<gene>
    <name evidence="7" type="primary">atsA_54</name>
    <name evidence="7" type="ORF">Pan54_50560</name>
</gene>
<keyword evidence="3 7" id="KW-0378">Hydrolase</keyword>
<dbReference type="GO" id="GO:0004065">
    <property type="term" value="F:arylsulfatase activity"/>
    <property type="evidence" value="ECO:0007669"/>
    <property type="project" value="UniProtKB-EC"/>
</dbReference>
<dbReference type="InterPro" id="IPR050738">
    <property type="entry name" value="Sulfatase"/>
</dbReference>
<dbReference type="EC" id="3.1.6.1" evidence="7"/>
<dbReference type="InterPro" id="IPR000917">
    <property type="entry name" value="Sulfatase_N"/>
</dbReference>
<feature type="domain" description="Sulfatase N-terminal" evidence="6">
    <location>
        <begin position="33"/>
        <end position="341"/>
    </location>
</feature>
<keyword evidence="5" id="KW-0732">Signal</keyword>
<name>A0A5C5XN23_9PLAN</name>
<keyword evidence="4" id="KW-0106">Calcium</keyword>
<evidence type="ECO:0000256" key="1">
    <source>
        <dbReference type="ARBA" id="ARBA00008779"/>
    </source>
</evidence>
<dbReference type="GO" id="GO:0046872">
    <property type="term" value="F:metal ion binding"/>
    <property type="evidence" value="ECO:0007669"/>
    <property type="project" value="UniProtKB-KW"/>
</dbReference>
<keyword evidence="8" id="KW-1185">Reference proteome</keyword>
<evidence type="ECO:0000256" key="5">
    <source>
        <dbReference type="SAM" id="SignalP"/>
    </source>
</evidence>
<dbReference type="Pfam" id="PF14707">
    <property type="entry name" value="Sulfatase_C"/>
    <property type="match status" value="1"/>
</dbReference>
<dbReference type="InterPro" id="IPR024607">
    <property type="entry name" value="Sulfatase_CS"/>
</dbReference>
<evidence type="ECO:0000313" key="7">
    <source>
        <dbReference type="EMBL" id="TWT64294.1"/>
    </source>
</evidence>
<feature type="chain" id="PRO_5023009272" evidence="5">
    <location>
        <begin position="22"/>
        <end position="478"/>
    </location>
</feature>
<dbReference type="Pfam" id="PF00884">
    <property type="entry name" value="Sulfatase"/>
    <property type="match status" value="1"/>
</dbReference>
<evidence type="ECO:0000259" key="6">
    <source>
        <dbReference type="Pfam" id="PF00884"/>
    </source>
</evidence>
<evidence type="ECO:0000256" key="3">
    <source>
        <dbReference type="ARBA" id="ARBA00022801"/>
    </source>
</evidence>
<dbReference type="PANTHER" id="PTHR42693">
    <property type="entry name" value="ARYLSULFATASE FAMILY MEMBER"/>
    <property type="match status" value="1"/>
</dbReference>
<accession>A0A5C5XN23</accession>